<dbReference type="AlphaFoldDB" id="A0AAP0PQY3"/>
<comment type="caution">
    <text evidence="2">The sequence shown here is derived from an EMBL/GenBank/DDBJ whole genome shotgun (WGS) entry which is preliminary data.</text>
</comment>
<dbReference type="Proteomes" id="UP001417504">
    <property type="component" value="Unassembled WGS sequence"/>
</dbReference>
<reference evidence="2 3" key="1">
    <citation type="submission" date="2024-01" db="EMBL/GenBank/DDBJ databases">
        <title>Genome assemblies of Stephania.</title>
        <authorList>
            <person name="Yang L."/>
        </authorList>
    </citation>
    <scope>NUCLEOTIDE SEQUENCE [LARGE SCALE GENOMIC DNA]</scope>
    <source>
        <strain evidence="2">QJT</strain>
        <tissue evidence="2">Leaf</tissue>
    </source>
</reference>
<accession>A0AAP0PQY3</accession>
<evidence type="ECO:0000313" key="3">
    <source>
        <dbReference type="Proteomes" id="UP001417504"/>
    </source>
</evidence>
<keyword evidence="3" id="KW-1185">Reference proteome</keyword>
<evidence type="ECO:0000256" key="1">
    <source>
        <dbReference type="SAM" id="MobiDB-lite"/>
    </source>
</evidence>
<gene>
    <name evidence="2" type="ORF">Sjap_000652</name>
</gene>
<protein>
    <submittedName>
        <fullName evidence="2">Uncharacterized protein</fullName>
    </submittedName>
</protein>
<proteinExistence type="predicted"/>
<evidence type="ECO:0000313" key="2">
    <source>
        <dbReference type="EMBL" id="KAK9153172.1"/>
    </source>
</evidence>
<organism evidence="2 3">
    <name type="scientific">Stephania japonica</name>
    <dbReference type="NCBI Taxonomy" id="461633"/>
    <lineage>
        <taxon>Eukaryota</taxon>
        <taxon>Viridiplantae</taxon>
        <taxon>Streptophyta</taxon>
        <taxon>Embryophyta</taxon>
        <taxon>Tracheophyta</taxon>
        <taxon>Spermatophyta</taxon>
        <taxon>Magnoliopsida</taxon>
        <taxon>Ranunculales</taxon>
        <taxon>Menispermaceae</taxon>
        <taxon>Menispermoideae</taxon>
        <taxon>Cissampelideae</taxon>
        <taxon>Stephania</taxon>
    </lineage>
</organism>
<dbReference type="EMBL" id="JBBNAE010000001">
    <property type="protein sequence ID" value="KAK9153172.1"/>
    <property type="molecule type" value="Genomic_DNA"/>
</dbReference>
<feature type="region of interest" description="Disordered" evidence="1">
    <location>
        <begin position="30"/>
        <end position="56"/>
    </location>
</feature>
<name>A0AAP0PQY3_9MAGN</name>
<sequence>MTMMGSRVGFDWAWMGGRFLGSFRVEGESGGSTLWSPLPGRTQRQPPQPRQRHQQWFEDEVTDEVESDEELGKEYSDEELFVSEKEGVLFLYGDGEVDLIFFENSDNFDEAPKFDDDGYDFVEDELVFRDDGFVIEVISHSKSPQMLEDVVGDAVVEKCRNNYPVEGVVGAKVKFATVKHFCLLTKDELVVDILQDPHNGVSVDNFNLMVEVPNVVPHRHIPSNNDEFIQFVFE</sequence>